<evidence type="ECO:0000313" key="2">
    <source>
        <dbReference type="EnsemblMetazoa" id="AMAM022632-PA"/>
    </source>
</evidence>
<accession>A0A182TA00</accession>
<proteinExistence type="predicted"/>
<name>A0A182TA00_9DIPT</name>
<reference evidence="2" key="2">
    <citation type="submission" date="2020-05" db="UniProtKB">
        <authorList>
            <consortium name="EnsemblMetazoa"/>
        </authorList>
    </citation>
    <scope>IDENTIFICATION</scope>
    <source>
        <strain evidence="2">maculatus3</strain>
    </source>
</reference>
<protein>
    <submittedName>
        <fullName evidence="2">Uncharacterized protein</fullName>
    </submittedName>
</protein>
<feature type="compositionally biased region" description="Basic residues" evidence="1">
    <location>
        <begin position="128"/>
        <end position="139"/>
    </location>
</feature>
<dbReference type="EnsemblMetazoa" id="AMAM022632-RA">
    <property type="protein sequence ID" value="AMAM022632-PA"/>
    <property type="gene ID" value="AMAM022632"/>
</dbReference>
<evidence type="ECO:0000313" key="3">
    <source>
        <dbReference type="Proteomes" id="UP000075901"/>
    </source>
</evidence>
<dbReference type="Proteomes" id="UP000075901">
    <property type="component" value="Unassembled WGS sequence"/>
</dbReference>
<dbReference type="VEuPathDB" id="VectorBase:AMAM022632"/>
<evidence type="ECO:0000256" key="1">
    <source>
        <dbReference type="SAM" id="MobiDB-lite"/>
    </source>
</evidence>
<feature type="compositionally biased region" description="Basic and acidic residues" evidence="1">
    <location>
        <begin position="94"/>
        <end position="109"/>
    </location>
</feature>
<sequence length="162" mass="17111">MCAKVLNLASQVARAERKRSRVVEQSTQTAPARKESASATTQTTEPKKGSKGPSGQKPAKEVGQKKPKKVQPSVEPPTSGEEGWTVVGRKKKPAKDGANRQQKPEKDLPQARGSGKGAEKGKKDARPPKRFAGRSKRCAIIKPGQAGEGSHVRGDPSASALG</sequence>
<reference evidence="3" key="1">
    <citation type="submission" date="2013-09" db="EMBL/GenBank/DDBJ databases">
        <title>The Genome Sequence of Anopheles maculatus species B.</title>
        <authorList>
            <consortium name="The Broad Institute Genomics Platform"/>
            <person name="Neafsey D.E."/>
            <person name="Besansky N."/>
            <person name="Howell P."/>
            <person name="Walton C."/>
            <person name="Young S.K."/>
            <person name="Zeng Q."/>
            <person name="Gargeya S."/>
            <person name="Fitzgerald M."/>
            <person name="Haas B."/>
            <person name="Abouelleil A."/>
            <person name="Allen A.W."/>
            <person name="Alvarado L."/>
            <person name="Arachchi H.M."/>
            <person name="Berlin A.M."/>
            <person name="Chapman S.B."/>
            <person name="Gainer-Dewar J."/>
            <person name="Goldberg J."/>
            <person name="Griggs A."/>
            <person name="Gujja S."/>
            <person name="Hansen M."/>
            <person name="Howarth C."/>
            <person name="Imamovic A."/>
            <person name="Ireland A."/>
            <person name="Larimer J."/>
            <person name="McCowan C."/>
            <person name="Murphy C."/>
            <person name="Pearson M."/>
            <person name="Poon T.W."/>
            <person name="Priest M."/>
            <person name="Roberts A."/>
            <person name="Saif S."/>
            <person name="Shea T."/>
            <person name="Sisk P."/>
            <person name="Sykes S."/>
            <person name="Wortman J."/>
            <person name="Nusbaum C."/>
            <person name="Birren B."/>
        </authorList>
    </citation>
    <scope>NUCLEOTIDE SEQUENCE [LARGE SCALE GENOMIC DNA]</scope>
    <source>
        <strain evidence="3">maculatus3</strain>
    </source>
</reference>
<dbReference type="AlphaFoldDB" id="A0A182TA00"/>
<feature type="region of interest" description="Disordered" evidence="1">
    <location>
        <begin position="1"/>
        <end position="162"/>
    </location>
</feature>
<feature type="compositionally biased region" description="Basic and acidic residues" evidence="1">
    <location>
        <begin position="117"/>
        <end position="127"/>
    </location>
</feature>
<organism evidence="2 3">
    <name type="scientific">Anopheles maculatus</name>
    <dbReference type="NCBI Taxonomy" id="74869"/>
    <lineage>
        <taxon>Eukaryota</taxon>
        <taxon>Metazoa</taxon>
        <taxon>Ecdysozoa</taxon>
        <taxon>Arthropoda</taxon>
        <taxon>Hexapoda</taxon>
        <taxon>Insecta</taxon>
        <taxon>Pterygota</taxon>
        <taxon>Neoptera</taxon>
        <taxon>Endopterygota</taxon>
        <taxon>Diptera</taxon>
        <taxon>Nematocera</taxon>
        <taxon>Culicoidea</taxon>
        <taxon>Culicidae</taxon>
        <taxon>Anophelinae</taxon>
        <taxon>Anopheles</taxon>
        <taxon>Anopheles maculatus group</taxon>
    </lineage>
</organism>
<keyword evidence="3" id="KW-1185">Reference proteome</keyword>